<dbReference type="EMBL" id="JAAMPU010000094">
    <property type="protein sequence ID" value="NMH26658.1"/>
    <property type="molecule type" value="Genomic_DNA"/>
</dbReference>
<accession>A0A972FJ10</accession>
<evidence type="ECO:0000313" key="4">
    <source>
        <dbReference type="EMBL" id="NMH26658.1"/>
    </source>
</evidence>
<evidence type="ECO:0000256" key="2">
    <source>
        <dbReference type="ARBA" id="ARBA00022737"/>
    </source>
</evidence>
<organism evidence="4 5">
    <name type="scientific">Flavobacterium silvaticum</name>
    <dbReference type="NCBI Taxonomy" id="1852020"/>
    <lineage>
        <taxon>Bacteria</taxon>
        <taxon>Pseudomonadati</taxon>
        <taxon>Bacteroidota</taxon>
        <taxon>Flavobacteriia</taxon>
        <taxon>Flavobacteriales</taxon>
        <taxon>Flavobacteriaceae</taxon>
        <taxon>Flavobacterium</taxon>
    </lineage>
</organism>
<dbReference type="AlphaFoldDB" id="A0A972FJ10"/>
<reference evidence="4" key="1">
    <citation type="submission" date="2020-02" db="EMBL/GenBank/DDBJ databases">
        <title>Flavobacterium sp. genome.</title>
        <authorList>
            <person name="Jung H.S."/>
            <person name="Baek J.H."/>
            <person name="Jeon C.O."/>
        </authorList>
    </citation>
    <scope>NUCLEOTIDE SEQUENCE</scope>
    <source>
        <strain evidence="4">SE-s28</strain>
    </source>
</reference>
<dbReference type="PANTHER" id="PTHR23416">
    <property type="entry name" value="SIALIC ACID SYNTHASE-RELATED"/>
    <property type="match status" value="1"/>
</dbReference>
<dbReference type="PROSITE" id="PS00101">
    <property type="entry name" value="HEXAPEP_TRANSFERASES"/>
    <property type="match status" value="1"/>
</dbReference>
<keyword evidence="2" id="KW-0677">Repeat</keyword>
<sequence>MASILTHIIIRLRNLKYKVLSDCKNVSGKTMQYQPTLLTGKGHIKFGENVQIGVISSPAYYSDYAYLEARNVDSRIEIGNNVSINNCFKCVSFSRITIADHVLIGYNCYIMDNDGHEADPAKRTEIPRSKQVCIGENVFIGDNVTILKGVEIGMNSIIGAGSVVTKSIPDNAVAAGNPAQIIRML</sequence>
<evidence type="ECO:0000256" key="3">
    <source>
        <dbReference type="ARBA" id="ARBA00023315"/>
    </source>
</evidence>
<dbReference type="InterPro" id="IPR011004">
    <property type="entry name" value="Trimer_LpxA-like_sf"/>
</dbReference>
<gene>
    <name evidence="4" type="ORF">G6047_01315</name>
</gene>
<keyword evidence="3 4" id="KW-0012">Acyltransferase</keyword>
<name>A0A972FJ10_9FLAO</name>
<dbReference type="CDD" id="cd04647">
    <property type="entry name" value="LbH_MAT_like"/>
    <property type="match status" value="1"/>
</dbReference>
<protein>
    <submittedName>
        <fullName evidence="4">Acyltransferase</fullName>
    </submittedName>
</protein>
<keyword evidence="5" id="KW-1185">Reference proteome</keyword>
<evidence type="ECO:0000313" key="5">
    <source>
        <dbReference type="Proteomes" id="UP000712080"/>
    </source>
</evidence>
<keyword evidence="1" id="KW-0808">Transferase</keyword>
<dbReference type="InterPro" id="IPR051159">
    <property type="entry name" value="Hexapeptide_acetyltransf"/>
</dbReference>
<dbReference type="InterPro" id="IPR018357">
    <property type="entry name" value="Hexapep_transf_CS"/>
</dbReference>
<dbReference type="Gene3D" id="2.160.10.10">
    <property type="entry name" value="Hexapeptide repeat proteins"/>
    <property type="match status" value="1"/>
</dbReference>
<dbReference type="Proteomes" id="UP000712080">
    <property type="component" value="Unassembled WGS sequence"/>
</dbReference>
<dbReference type="PANTHER" id="PTHR23416:SF78">
    <property type="entry name" value="LIPOPOLYSACCHARIDE BIOSYNTHESIS O-ACETYL TRANSFERASE WBBJ-RELATED"/>
    <property type="match status" value="1"/>
</dbReference>
<proteinExistence type="predicted"/>
<dbReference type="RefSeq" id="WP_169525657.1">
    <property type="nucleotide sequence ID" value="NZ_JAAMPU010000094.1"/>
</dbReference>
<dbReference type="SUPFAM" id="SSF51161">
    <property type="entry name" value="Trimeric LpxA-like enzymes"/>
    <property type="match status" value="1"/>
</dbReference>
<dbReference type="InterPro" id="IPR001451">
    <property type="entry name" value="Hexapep"/>
</dbReference>
<comment type="caution">
    <text evidence="4">The sequence shown here is derived from an EMBL/GenBank/DDBJ whole genome shotgun (WGS) entry which is preliminary data.</text>
</comment>
<dbReference type="Pfam" id="PF00132">
    <property type="entry name" value="Hexapep"/>
    <property type="match status" value="1"/>
</dbReference>
<evidence type="ECO:0000256" key="1">
    <source>
        <dbReference type="ARBA" id="ARBA00022679"/>
    </source>
</evidence>
<dbReference type="GO" id="GO:0016746">
    <property type="term" value="F:acyltransferase activity"/>
    <property type="evidence" value="ECO:0007669"/>
    <property type="project" value="UniProtKB-KW"/>
</dbReference>